<dbReference type="PANTHER" id="PTHR11475">
    <property type="entry name" value="OXIDASE/PEROXIDASE"/>
    <property type="match status" value="1"/>
</dbReference>
<dbReference type="GO" id="GO:0004601">
    <property type="term" value="F:peroxidase activity"/>
    <property type="evidence" value="ECO:0007669"/>
    <property type="project" value="UniProtKB-KW"/>
</dbReference>
<keyword evidence="3" id="KW-0575">Peroxidase</keyword>
<dbReference type="PROSITE" id="PS50292">
    <property type="entry name" value="PEROXIDASE_3"/>
    <property type="match status" value="1"/>
</dbReference>
<evidence type="ECO:0000256" key="4">
    <source>
        <dbReference type="ARBA" id="ARBA00023180"/>
    </source>
</evidence>
<name>A0AAV5VAP3_9BILA</name>
<dbReference type="SUPFAM" id="SSF48113">
    <property type="entry name" value="Heme-dependent peroxidases"/>
    <property type="match status" value="1"/>
</dbReference>
<keyword evidence="4" id="KW-0325">Glycoprotein</keyword>
<sequence>GAYVDLGVNIFYTDSLYDRSATVFHMAQGMVNTAGMATDRQFAFPIRNQMFEIRGKKASGVDLPAVNVQRAREMGVQGYNEVRTKIPGLARVASFDALSNEIDAANIQLLKNTYTSVDDIDLYVGLLMEKKSDTIASLGPTGGTIIAEQFSSFKKGDRFFYESTDSAGALTQAEYDAIKGFTFSQLICENTDGMIMVPEDIFQHNARKVRCADFKPFTMASILY</sequence>
<keyword evidence="6" id="KW-1185">Reference proteome</keyword>
<proteinExistence type="predicted"/>
<dbReference type="InterPro" id="IPR037120">
    <property type="entry name" value="Haem_peroxidase_sf_animal"/>
</dbReference>
<evidence type="ECO:0000313" key="6">
    <source>
        <dbReference type="Proteomes" id="UP001432322"/>
    </source>
</evidence>
<evidence type="ECO:0000256" key="1">
    <source>
        <dbReference type="ARBA" id="ARBA00004613"/>
    </source>
</evidence>
<comment type="caution">
    <text evidence="5">The sequence shown here is derived from an EMBL/GenBank/DDBJ whole genome shotgun (WGS) entry which is preliminary data.</text>
</comment>
<dbReference type="GO" id="GO:0005576">
    <property type="term" value="C:extracellular region"/>
    <property type="evidence" value="ECO:0007669"/>
    <property type="project" value="UniProtKB-SubCell"/>
</dbReference>
<evidence type="ECO:0000256" key="2">
    <source>
        <dbReference type="ARBA" id="ARBA00022525"/>
    </source>
</evidence>
<dbReference type="EMBL" id="BTSY01000002">
    <property type="protein sequence ID" value="GMT15569.1"/>
    <property type="molecule type" value="Genomic_DNA"/>
</dbReference>
<comment type="subcellular location">
    <subcellularLocation>
        <location evidence="1">Secreted</location>
    </subcellularLocation>
</comment>
<dbReference type="PANTHER" id="PTHR11475:SF4">
    <property type="entry name" value="CHORION PEROXIDASE"/>
    <property type="match status" value="1"/>
</dbReference>
<protein>
    <submittedName>
        <fullName evidence="5">Uncharacterized protein</fullName>
    </submittedName>
</protein>
<feature type="non-terminal residue" evidence="5">
    <location>
        <position position="1"/>
    </location>
</feature>
<keyword evidence="3" id="KW-0560">Oxidoreductase</keyword>
<dbReference type="GO" id="GO:0020037">
    <property type="term" value="F:heme binding"/>
    <property type="evidence" value="ECO:0007669"/>
    <property type="project" value="InterPro"/>
</dbReference>
<organism evidence="5 6">
    <name type="scientific">Pristionchus fissidentatus</name>
    <dbReference type="NCBI Taxonomy" id="1538716"/>
    <lineage>
        <taxon>Eukaryota</taxon>
        <taxon>Metazoa</taxon>
        <taxon>Ecdysozoa</taxon>
        <taxon>Nematoda</taxon>
        <taxon>Chromadorea</taxon>
        <taxon>Rhabditida</taxon>
        <taxon>Rhabditina</taxon>
        <taxon>Diplogasteromorpha</taxon>
        <taxon>Diplogasteroidea</taxon>
        <taxon>Neodiplogasteridae</taxon>
        <taxon>Pristionchus</taxon>
    </lineage>
</organism>
<keyword evidence="2" id="KW-0964">Secreted</keyword>
<evidence type="ECO:0000256" key="3">
    <source>
        <dbReference type="ARBA" id="ARBA00022559"/>
    </source>
</evidence>
<dbReference type="Proteomes" id="UP001432322">
    <property type="component" value="Unassembled WGS sequence"/>
</dbReference>
<dbReference type="InterPro" id="IPR019791">
    <property type="entry name" value="Haem_peroxidase_animal"/>
</dbReference>
<dbReference type="AlphaFoldDB" id="A0AAV5VAP3"/>
<gene>
    <name evidence="5" type="ORF">PFISCL1PPCAC_6866</name>
</gene>
<accession>A0AAV5VAP3</accession>
<dbReference type="Gene3D" id="1.10.640.10">
    <property type="entry name" value="Haem peroxidase domain superfamily, animal type"/>
    <property type="match status" value="1"/>
</dbReference>
<dbReference type="GO" id="GO:0006979">
    <property type="term" value="P:response to oxidative stress"/>
    <property type="evidence" value="ECO:0007669"/>
    <property type="project" value="InterPro"/>
</dbReference>
<evidence type="ECO:0000313" key="5">
    <source>
        <dbReference type="EMBL" id="GMT15569.1"/>
    </source>
</evidence>
<reference evidence="5" key="1">
    <citation type="submission" date="2023-10" db="EMBL/GenBank/DDBJ databases">
        <title>Genome assembly of Pristionchus species.</title>
        <authorList>
            <person name="Yoshida K."/>
            <person name="Sommer R.J."/>
        </authorList>
    </citation>
    <scope>NUCLEOTIDE SEQUENCE</scope>
    <source>
        <strain evidence="5">RS5133</strain>
    </source>
</reference>
<dbReference type="Pfam" id="PF03098">
    <property type="entry name" value="An_peroxidase"/>
    <property type="match status" value="1"/>
</dbReference>
<dbReference type="InterPro" id="IPR010255">
    <property type="entry name" value="Haem_peroxidase_sf"/>
</dbReference>